<comment type="caution">
    <text evidence="1">The sequence shown here is derived from an EMBL/GenBank/DDBJ whole genome shotgun (WGS) entry which is preliminary data.</text>
</comment>
<protein>
    <recommendedName>
        <fullName evidence="3">Secreted protein</fullName>
    </recommendedName>
</protein>
<keyword evidence="2" id="KW-1185">Reference proteome</keyword>
<accession>A0ABQ0WER9</accession>
<dbReference type="EMBL" id="BJXU01000077">
    <property type="protein sequence ID" value="GEN24115.1"/>
    <property type="molecule type" value="Genomic_DNA"/>
</dbReference>
<evidence type="ECO:0000313" key="2">
    <source>
        <dbReference type="Proteomes" id="UP000321726"/>
    </source>
</evidence>
<reference evidence="1 2" key="1">
    <citation type="submission" date="2019-07" db="EMBL/GenBank/DDBJ databases">
        <title>Whole genome shotgun sequence of Halomonas cupida NBRC 102219.</title>
        <authorList>
            <person name="Hosoyama A."/>
            <person name="Uohara A."/>
            <person name="Ohji S."/>
            <person name="Ichikawa N."/>
        </authorList>
    </citation>
    <scope>NUCLEOTIDE SEQUENCE [LARGE SCALE GENOMIC DNA]</scope>
    <source>
        <strain evidence="1 2">NBRC 102219</strain>
    </source>
</reference>
<gene>
    <name evidence="1" type="ORF">HCU01_20640</name>
</gene>
<organism evidence="1 2">
    <name type="scientific">Halomonas cupida</name>
    <dbReference type="NCBI Taxonomy" id="44933"/>
    <lineage>
        <taxon>Bacteria</taxon>
        <taxon>Pseudomonadati</taxon>
        <taxon>Pseudomonadota</taxon>
        <taxon>Gammaproteobacteria</taxon>
        <taxon>Oceanospirillales</taxon>
        <taxon>Halomonadaceae</taxon>
        <taxon>Halomonas</taxon>
    </lineage>
</organism>
<evidence type="ECO:0008006" key="3">
    <source>
        <dbReference type="Google" id="ProtNLM"/>
    </source>
</evidence>
<name>A0ABQ0WER9_9GAMM</name>
<proteinExistence type="predicted"/>
<dbReference type="Proteomes" id="UP000321726">
    <property type="component" value="Unassembled WGS sequence"/>
</dbReference>
<sequence length="108" mass="11550">MRSLAITGATGLSCGTAGIVLSVDIYTGLQRKCSSLARRKAIVHALCAPVVLRTVPWQASTDQNLVNHLCRSSLPNRLLDKCIGTTAINAALPCRATPPYGYLQLQSR</sequence>
<evidence type="ECO:0000313" key="1">
    <source>
        <dbReference type="EMBL" id="GEN24115.1"/>
    </source>
</evidence>